<reference evidence="2" key="1">
    <citation type="submission" date="2018-01" db="EMBL/GenBank/DDBJ databases">
        <authorList>
            <person name="Mao J.F."/>
        </authorList>
    </citation>
    <scope>NUCLEOTIDE SEQUENCE</scope>
    <source>
        <strain evidence="2">Huo1</strain>
        <tissue evidence="2">Leaf</tissue>
    </source>
</reference>
<evidence type="ECO:0000313" key="3">
    <source>
        <dbReference type="Proteomes" id="UP000298416"/>
    </source>
</evidence>
<feature type="region of interest" description="Disordered" evidence="1">
    <location>
        <begin position="1"/>
        <end position="32"/>
    </location>
</feature>
<evidence type="ECO:0000313" key="2">
    <source>
        <dbReference type="EMBL" id="KAG6385292.1"/>
    </source>
</evidence>
<proteinExistence type="predicted"/>
<name>A0A8X8YZK1_SALSN</name>
<dbReference type="AlphaFoldDB" id="A0A8X8YZK1"/>
<reference evidence="2" key="2">
    <citation type="submission" date="2020-08" db="EMBL/GenBank/DDBJ databases">
        <title>Plant Genome Project.</title>
        <authorList>
            <person name="Zhang R.-G."/>
        </authorList>
    </citation>
    <scope>NUCLEOTIDE SEQUENCE</scope>
    <source>
        <strain evidence="2">Huo1</strain>
        <tissue evidence="2">Leaf</tissue>
    </source>
</reference>
<comment type="caution">
    <text evidence="2">The sequence shown here is derived from an EMBL/GenBank/DDBJ whole genome shotgun (WGS) entry which is preliminary data.</text>
</comment>
<dbReference type="Proteomes" id="UP000298416">
    <property type="component" value="Unassembled WGS sequence"/>
</dbReference>
<feature type="compositionally biased region" description="Basic residues" evidence="1">
    <location>
        <begin position="1"/>
        <end position="11"/>
    </location>
</feature>
<accession>A0A8X8YZK1</accession>
<keyword evidence="3" id="KW-1185">Reference proteome</keyword>
<dbReference type="PANTHER" id="PTHR37248">
    <property type="entry name" value="TRANSLATION INITIATION FACTOR"/>
    <property type="match status" value="1"/>
</dbReference>
<protein>
    <submittedName>
        <fullName evidence="2">Uncharacterized protein</fullName>
    </submittedName>
</protein>
<sequence>MGTKRGRLRKKPVVEEQNCSNEGAPPEEKDEAFDNYEVERQCAAIRALRDVEIERFSTMLQLLRSYFSEDQLQVPVLQFFSEKLPNLSLEPTGKDGQYEVKSKGKAVDATLENGDERTLHAALLRRLSLAYPDFSAGIPSLGGFEFSNQSGIEESSRLMKTSIFGADKLQIRSLVFDDPSDSQMLELKDELRTPNVSNHRLSVGVTPKSKRLPKCGEMLLSVRGSPLGVFKEDNMETIQESEDG</sequence>
<dbReference type="PANTHER" id="PTHR37248:SF1">
    <property type="entry name" value="TRANSLATION INITIATION FACTOR"/>
    <property type="match status" value="1"/>
</dbReference>
<gene>
    <name evidence="2" type="ORF">SASPL_154125</name>
</gene>
<dbReference type="EMBL" id="PNBA02000022">
    <property type="protein sequence ID" value="KAG6385292.1"/>
    <property type="molecule type" value="Genomic_DNA"/>
</dbReference>
<evidence type="ECO:0000256" key="1">
    <source>
        <dbReference type="SAM" id="MobiDB-lite"/>
    </source>
</evidence>
<organism evidence="2">
    <name type="scientific">Salvia splendens</name>
    <name type="common">Scarlet sage</name>
    <dbReference type="NCBI Taxonomy" id="180675"/>
    <lineage>
        <taxon>Eukaryota</taxon>
        <taxon>Viridiplantae</taxon>
        <taxon>Streptophyta</taxon>
        <taxon>Embryophyta</taxon>
        <taxon>Tracheophyta</taxon>
        <taxon>Spermatophyta</taxon>
        <taxon>Magnoliopsida</taxon>
        <taxon>eudicotyledons</taxon>
        <taxon>Gunneridae</taxon>
        <taxon>Pentapetalae</taxon>
        <taxon>asterids</taxon>
        <taxon>lamiids</taxon>
        <taxon>Lamiales</taxon>
        <taxon>Lamiaceae</taxon>
        <taxon>Nepetoideae</taxon>
        <taxon>Mentheae</taxon>
        <taxon>Salviinae</taxon>
        <taxon>Salvia</taxon>
        <taxon>Salvia subgen. Calosphace</taxon>
        <taxon>core Calosphace</taxon>
    </lineage>
</organism>